<name>A0A914KV25_MELIC</name>
<keyword evidence="1" id="KW-1185">Reference proteome</keyword>
<reference evidence="2" key="1">
    <citation type="submission" date="2022-11" db="UniProtKB">
        <authorList>
            <consortium name="WormBaseParasite"/>
        </authorList>
    </citation>
    <scope>IDENTIFICATION</scope>
</reference>
<evidence type="ECO:0000313" key="1">
    <source>
        <dbReference type="Proteomes" id="UP000887563"/>
    </source>
</evidence>
<protein>
    <submittedName>
        <fullName evidence="2">Uncharacterized protein</fullName>
    </submittedName>
</protein>
<dbReference type="WBParaSite" id="Minc3s00127g05438">
    <property type="protein sequence ID" value="Minc3s00127g05438"/>
    <property type="gene ID" value="Minc3s00127g05438"/>
</dbReference>
<accession>A0A914KV25</accession>
<sequence length="160" mass="18061">MFGCLPKCWSCNFCTNVMSEALGTIHSSSSMEMTPNGYPEKCTRMNLPKRDELLLRTVLAFPKASSTGCLLCCTDDSKVFDHHAEITFLQVVEHRGFIQECQVSHVFSLCKFRWVHLLSFFLLAGIQQFFFESNGWEANLILSSLLMAKKGYPSSDSKSP</sequence>
<dbReference type="Proteomes" id="UP000887563">
    <property type="component" value="Unplaced"/>
</dbReference>
<organism evidence="1 2">
    <name type="scientific">Meloidogyne incognita</name>
    <name type="common">Southern root-knot nematode worm</name>
    <name type="synonym">Oxyuris incognita</name>
    <dbReference type="NCBI Taxonomy" id="6306"/>
    <lineage>
        <taxon>Eukaryota</taxon>
        <taxon>Metazoa</taxon>
        <taxon>Ecdysozoa</taxon>
        <taxon>Nematoda</taxon>
        <taxon>Chromadorea</taxon>
        <taxon>Rhabditida</taxon>
        <taxon>Tylenchina</taxon>
        <taxon>Tylenchomorpha</taxon>
        <taxon>Tylenchoidea</taxon>
        <taxon>Meloidogynidae</taxon>
        <taxon>Meloidogyninae</taxon>
        <taxon>Meloidogyne</taxon>
        <taxon>Meloidogyne incognita group</taxon>
    </lineage>
</organism>
<evidence type="ECO:0000313" key="2">
    <source>
        <dbReference type="WBParaSite" id="Minc3s00127g05438"/>
    </source>
</evidence>
<dbReference type="AlphaFoldDB" id="A0A914KV25"/>
<proteinExistence type="predicted"/>